<dbReference type="Proteomes" id="UP000008461">
    <property type="component" value="Plasmid pHALHY01"/>
</dbReference>
<dbReference type="EMBL" id="CP002692">
    <property type="protein sequence ID" value="AEE54434.1"/>
    <property type="molecule type" value="Genomic_DNA"/>
</dbReference>
<evidence type="ECO:0000313" key="1">
    <source>
        <dbReference type="EMBL" id="AEE54434.1"/>
    </source>
</evidence>
<organism evidence="1 2">
    <name type="scientific">Haliscomenobacter hydrossis (strain ATCC 27775 / DSM 1100 / LMG 10767 / O)</name>
    <dbReference type="NCBI Taxonomy" id="760192"/>
    <lineage>
        <taxon>Bacteria</taxon>
        <taxon>Pseudomonadati</taxon>
        <taxon>Bacteroidota</taxon>
        <taxon>Saprospiria</taxon>
        <taxon>Saprospirales</taxon>
        <taxon>Haliscomenobacteraceae</taxon>
        <taxon>Haliscomenobacter</taxon>
    </lineage>
</organism>
<dbReference type="KEGG" id="hhy:Halhy_6618"/>
<evidence type="ECO:0008006" key="3">
    <source>
        <dbReference type="Google" id="ProtNLM"/>
    </source>
</evidence>
<keyword evidence="1" id="KW-0614">Plasmid</keyword>
<dbReference type="AlphaFoldDB" id="F4L7S6"/>
<geneLocation type="plasmid" evidence="1 2">
    <name>pHALHY01</name>
</geneLocation>
<reference key="2">
    <citation type="submission" date="2011-04" db="EMBL/GenBank/DDBJ databases">
        <title>Complete sequence of plasmid 1 of Haliscomenobacter hydrossis DSM 1100.</title>
        <authorList>
            <consortium name="US DOE Joint Genome Institute (JGI-PGF)"/>
            <person name="Lucas S."/>
            <person name="Han J."/>
            <person name="Lapidus A."/>
            <person name="Bruce D."/>
            <person name="Goodwin L."/>
            <person name="Pitluck S."/>
            <person name="Peters L."/>
            <person name="Kyrpides N."/>
            <person name="Mavromatis K."/>
            <person name="Ivanova N."/>
            <person name="Ovchinnikova G."/>
            <person name="Pagani I."/>
            <person name="Daligault H."/>
            <person name="Detter J.C."/>
            <person name="Han C."/>
            <person name="Land M."/>
            <person name="Hauser L."/>
            <person name="Markowitz V."/>
            <person name="Cheng J.-F."/>
            <person name="Hugenholtz P."/>
            <person name="Woyke T."/>
            <person name="Wu D."/>
            <person name="Verbarg S."/>
            <person name="Frueling A."/>
            <person name="Brambilla E."/>
            <person name="Klenk H.-P."/>
            <person name="Eisen J.A."/>
        </authorList>
    </citation>
    <scope>NUCLEOTIDE SEQUENCE</scope>
    <source>
        <strain>DSM 1100</strain>
    </source>
</reference>
<evidence type="ECO:0000313" key="2">
    <source>
        <dbReference type="Proteomes" id="UP000008461"/>
    </source>
</evidence>
<accession>F4L7S6</accession>
<name>F4L7S6_HALH1</name>
<dbReference type="HOGENOM" id="CLU_062228_0_0_10"/>
<proteinExistence type="predicted"/>
<dbReference type="InterPro" id="IPR021314">
    <property type="entry name" value="DUF2911"/>
</dbReference>
<gene>
    <name evidence="1" type="ordered locus">Halhy_6618</name>
</gene>
<protein>
    <recommendedName>
        <fullName evidence="3">DUF2911 domain-containing protein</fullName>
    </recommendedName>
</protein>
<sequence length="290" mass="32565">MASLSLLFVWASYAQTPTKKVDFKVPTASPDATFTQHFGESEIKVTYGRPLARGRKVFGNLVPFDSLWRTGAGDCTTIELSEEVGIGGKKMAPGKYALFTIPGIEEWTIVLNSDVSLHGAFGYTAQKDVHRFKVKSQKAERFYETFTTEINDFAADGSASLNLIWENTQVKIPLTTTSDERIMTEIRQRLLENKEQDADLLFQAANYYYTTRRDLKQATTWVSAAEKLDAENFAIPNLAQKIFADTKQYSLAIDAAKRAIVLAEKQNRTSAVTSLKKRIAEWQQLLKSKP</sequence>
<reference evidence="1 2" key="1">
    <citation type="journal article" date="2011" name="Stand. Genomic Sci.">
        <title>Complete genome sequence of Haliscomenobacter hydrossis type strain (O).</title>
        <authorList>
            <consortium name="US DOE Joint Genome Institute (JGI-PGF)"/>
            <person name="Daligault H."/>
            <person name="Lapidus A."/>
            <person name="Zeytun A."/>
            <person name="Nolan M."/>
            <person name="Lucas S."/>
            <person name="Del Rio T.G."/>
            <person name="Tice H."/>
            <person name="Cheng J.F."/>
            <person name="Tapia R."/>
            <person name="Han C."/>
            <person name="Goodwin L."/>
            <person name="Pitluck S."/>
            <person name="Liolios K."/>
            <person name="Pagani I."/>
            <person name="Ivanova N."/>
            <person name="Huntemann M."/>
            <person name="Mavromatis K."/>
            <person name="Mikhailova N."/>
            <person name="Pati A."/>
            <person name="Chen A."/>
            <person name="Palaniappan K."/>
            <person name="Land M."/>
            <person name="Hauser L."/>
            <person name="Brambilla E.M."/>
            <person name="Rohde M."/>
            <person name="Verbarg S."/>
            <person name="Goker M."/>
            <person name="Bristow J."/>
            <person name="Eisen J.A."/>
            <person name="Markowitz V."/>
            <person name="Hugenholtz P."/>
            <person name="Kyrpides N.C."/>
            <person name="Klenk H.P."/>
            <person name="Woyke T."/>
        </authorList>
    </citation>
    <scope>NUCLEOTIDE SEQUENCE [LARGE SCALE GENOMIC DNA]</scope>
    <source>
        <strain evidence="2">ATCC 27775 / DSM 1100 / LMG 10767 / O</strain>
        <plasmid evidence="2">Plasmid pHALHY01</plasmid>
    </source>
</reference>
<dbReference type="Pfam" id="PF11138">
    <property type="entry name" value="DUF2911"/>
    <property type="match status" value="1"/>
</dbReference>
<keyword evidence="2" id="KW-1185">Reference proteome</keyword>